<organism evidence="2">
    <name type="scientific">Homo sapiens</name>
    <name type="common">Human</name>
    <dbReference type="NCBI Taxonomy" id="9606"/>
    <lineage>
        <taxon>Eukaryota</taxon>
        <taxon>Metazoa</taxon>
        <taxon>Chordata</taxon>
        <taxon>Craniata</taxon>
        <taxon>Vertebrata</taxon>
        <taxon>Euteleostomi</taxon>
        <taxon>Mammalia</taxon>
        <taxon>Eutheria</taxon>
        <taxon>Euarchontoglires</taxon>
        <taxon>Primates</taxon>
        <taxon>Haplorrhini</taxon>
        <taxon>Catarrhini</taxon>
        <taxon>Hominidae</taxon>
        <taxon>Homo</taxon>
    </lineage>
</organism>
<evidence type="ECO:0000313" key="2">
    <source>
        <dbReference type="EMBL" id="CCQ42975.1"/>
    </source>
</evidence>
<dbReference type="EMBL" id="HF583478">
    <property type="protein sequence ID" value="CCQ42975.1"/>
    <property type="molecule type" value="Genomic_DNA"/>
</dbReference>
<evidence type="ECO:0000256" key="1">
    <source>
        <dbReference type="SAM" id="MobiDB-lite"/>
    </source>
</evidence>
<dbReference type="OrthoDB" id="18487at2759"/>
<sequence length="41" mass="4640">MSWCAVLWMPPPPTRTSSMPSKRPRTQPTGLPVHLNLPSRQ</sequence>
<dbReference type="ChiTaRS" id="LAMA3">
    <property type="organism name" value="human"/>
</dbReference>
<name>L8E6V6_HUMAN</name>
<protein>
    <submittedName>
        <fullName evidence="2">Alternative protein LAMA3</fullName>
    </submittedName>
</protein>
<gene>
    <name evidence="2" type="primary">LAMA3</name>
</gene>
<proteinExistence type="predicted"/>
<feature type="region of interest" description="Disordered" evidence="1">
    <location>
        <begin position="9"/>
        <end position="41"/>
    </location>
</feature>
<reference evidence="2" key="1">
    <citation type="journal article" date="2013" name="PLoS ONE">
        <title>Direct detection of alternative open reading frames translation products in human significantly expands the proteome.</title>
        <authorList>
            <person name="Vanderperre B."/>
            <person name="Lucier J.-F."/>
            <person name="Motard J."/>
            <person name="Tremblay G."/>
            <person name="Vanderperre S."/>
            <person name="Wisztorski M."/>
            <person name="Salzet M."/>
            <person name="Boisvert F.-M."/>
            <person name="Roucou X."/>
        </authorList>
    </citation>
    <scope>NUCLEOTIDE SEQUENCE</scope>
</reference>
<dbReference type="AlphaFoldDB" id="L8E6V6"/>
<accession>L8E6V6</accession>